<dbReference type="EMBL" id="QPKB01000011">
    <property type="protein sequence ID" value="RWR95493.1"/>
    <property type="molecule type" value="Genomic_DNA"/>
</dbReference>
<evidence type="ECO:0000313" key="6">
    <source>
        <dbReference type="EMBL" id="RWR95493.1"/>
    </source>
</evidence>
<comment type="function">
    <text evidence="4">Dirigent proteins impart stereoselectivity on the phenoxy radical-coupling reaction, yielding optically active lignans from two molecules of coniferyl alcohol in the biosynthesis of lignans, flavonolignans, and alkaloids and thus plays a central role in plant secondary metabolism.</text>
</comment>
<keyword evidence="4" id="KW-0052">Apoplast</keyword>
<feature type="region of interest" description="Disordered" evidence="5">
    <location>
        <begin position="30"/>
        <end position="54"/>
    </location>
</feature>
<comment type="subunit">
    <text evidence="2 4">Homodimer.</text>
</comment>
<dbReference type="AlphaFoldDB" id="A0A3S3R529"/>
<gene>
    <name evidence="6" type="ORF">CKAN_02484200</name>
</gene>
<dbReference type="InterPro" id="IPR044859">
    <property type="entry name" value="Allene_oxi_cyc_Dirigent"/>
</dbReference>
<accession>A0A3S3R529</accession>
<dbReference type="Proteomes" id="UP000283530">
    <property type="component" value="Unassembled WGS sequence"/>
</dbReference>
<name>A0A3S3R529_9MAGN</name>
<proteinExistence type="inferred from homology"/>
<dbReference type="Gene3D" id="2.40.480.10">
    <property type="entry name" value="Allene oxide cyclase-like"/>
    <property type="match status" value="1"/>
</dbReference>
<keyword evidence="4" id="KW-0732">Signal</keyword>
<organism evidence="6 7">
    <name type="scientific">Cinnamomum micranthum f. kanehirae</name>
    <dbReference type="NCBI Taxonomy" id="337451"/>
    <lineage>
        <taxon>Eukaryota</taxon>
        <taxon>Viridiplantae</taxon>
        <taxon>Streptophyta</taxon>
        <taxon>Embryophyta</taxon>
        <taxon>Tracheophyta</taxon>
        <taxon>Spermatophyta</taxon>
        <taxon>Magnoliopsida</taxon>
        <taxon>Magnoliidae</taxon>
        <taxon>Laurales</taxon>
        <taxon>Lauraceae</taxon>
        <taxon>Cinnamomum</taxon>
    </lineage>
</organism>
<sequence>MAILKATFCLLLLAIATTCATSARILDEESSPVTAPVAAPASDPAEAPAADVVPDSSNPVVAPVATSPPGVAPITAPQTIVNGANPSATVVAPVADATSPPVVAPITAPQTIVNGATPASATVVAPVTDATSPPAVAPTTASQTTVNGAAPASATVGNSDPHHPLSFFMHDVLGGSNPSAKAVTGVVTNSAVNGQIPFAKPNGAIIPANNGVPITNSNSGTINNNNLPFLAGLGGPTSNTLLQNNGNGNGGNGNGLPFLTTGQLPSGTSIQQLLFGTMTVIDDELTEGHELASAVVGKAQGFYVASSEDGTSQTMAFTVMFESGHYMDTISFFGVHRTQSSESYLGVMGGTGKYVNAKGFANVKTIHPTGDQHATDGAETLLEFTVYLS</sequence>
<dbReference type="InterPro" id="IPR004265">
    <property type="entry name" value="Dirigent"/>
</dbReference>
<comment type="caution">
    <text evidence="6">The sequence shown here is derived from an EMBL/GenBank/DDBJ whole genome shotgun (WGS) entry which is preliminary data.</text>
</comment>
<reference evidence="6 7" key="1">
    <citation type="journal article" date="2019" name="Nat. Plants">
        <title>Stout camphor tree genome fills gaps in understanding of flowering plant genome evolution.</title>
        <authorList>
            <person name="Chaw S.M."/>
            <person name="Liu Y.C."/>
            <person name="Wu Y.W."/>
            <person name="Wang H.Y."/>
            <person name="Lin C.I."/>
            <person name="Wu C.S."/>
            <person name="Ke H.M."/>
            <person name="Chang L.Y."/>
            <person name="Hsu C.Y."/>
            <person name="Yang H.T."/>
            <person name="Sudianto E."/>
            <person name="Hsu M.H."/>
            <person name="Wu K.P."/>
            <person name="Wang L.N."/>
            <person name="Leebens-Mack J.H."/>
            <person name="Tsai I.J."/>
        </authorList>
    </citation>
    <scope>NUCLEOTIDE SEQUENCE [LARGE SCALE GENOMIC DNA]</scope>
    <source>
        <strain evidence="7">cv. Chaw 1501</strain>
        <tissue evidence="6">Young leaves</tissue>
    </source>
</reference>
<dbReference type="PANTHER" id="PTHR46215">
    <property type="entry name" value="DIRIGENT PROTEIN 24-RELATED"/>
    <property type="match status" value="1"/>
</dbReference>
<dbReference type="Pfam" id="PF03018">
    <property type="entry name" value="Dirigent"/>
    <property type="match status" value="1"/>
</dbReference>
<keyword evidence="7" id="KW-1185">Reference proteome</keyword>
<keyword evidence="3 4" id="KW-0964">Secreted</keyword>
<evidence type="ECO:0000256" key="5">
    <source>
        <dbReference type="SAM" id="MobiDB-lite"/>
    </source>
</evidence>
<dbReference type="PANTHER" id="PTHR46215:SF5">
    <property type="entry name" value="DIRIGENT PROTEIN"/>
    <property type="match status" value="1"/>
</dbReference>
<evidence type="ECO:0000256" key="4">
    <source>
        <dbReference type="RuleBase" id="RU363099"/>
    </source>
</evidence>
<dbReference type="GO" id="GO:0048046">
    <property type="term" value="C:apoplast"/>
    <property type="evidence" value="ECO:0007669"/>
    <property type="project" value="UniProtKB-SubCell"/>
</dbReference>
<feature type="compositionally biased region" description="Low complexity" evidence="5">
    <location>
        <begin position="31"/>
        <end position="54"/>
    </location>
</feature>
<feature type="signal peptide" evidence="4">
    <location>
        <begin position="1"/>
        <end position="22"/>
    </location>
</feature>
<evidence type="ECO:0000256" key="1">
    <source>
        <dbReference type="ARBA" id="ARBA00010746"/>
    </source>
</evidence>
<comment type="similarity">
    <text evidence="1 4">Belongs to the plant dirigent protein family.</text>
</comment>
<evidence type="ECO:0000256" key="2">
    <source>
        <dbReference type="ARBA" id="ARBA00011738"/>
    </source>
</evidence>
<evidence type="ECO:0000313" key="7">
    <source>
        <dbReference type="Proteomes" id="UP000283530"/>
    </source>
</evidence>
<dbReference type="GO" id="GO:0009699">
    <property type="term" value="P:phenylpropanoid biosynthetic process"/>
    <property type="evidence" value="ECO:0007669"/>
    <property type="project" value="UniProtKB-ARBA"/>
</dbReference>
<dbReference type="OrthoDB" id="1921494at2759"/>
<evidence type="ECO:0000256" key="3">
    <source>
        <dbReference type="ARBA" id="ARBA00022525"/>
    </source>
</evidence>
<protein>
    <recommendedName>
        <fullName evidence="4">Dirigent protein</fullName>
    </recommendedName>
</protein>
<feature type="chain" id="PRO_5018379483" description="Dirigent protein" evidence="4">
    <location>
        <begin position="23"/>
        <end position="389"/>
    </location>
</feature>
<comment type="subcellular location">
    <subcellularLocation>
        <location evidence="4">Secreted</location>
        <location evidence="4">Extracellular space</location>
        <location evidence="4">Apoplast</location>
    </subcellularLocation>
</comment>